<name>M1DWE1_SOLTU</name>
<sequence>MHSLIINEHNKGLDDLVDQEDQLGGDECDVEEEIDIDCSIKDILGCVGSNLASPVDASSAQAVRGTNLPHSSGSNHDSVLQKKEDKIGRHAASLKKKEDLCFHIYCQALHYWFSFFLVWMWNDFCWGKDMGSSFDIVVLCSDIIILVR</sequence>
<dbReference type="InParanoid" id="M1DWE1"/>
<evidence type="ECO:0000313" key="1">
    <source>
        <dbReference type="EnsemblPlants" id="PGSC0003DMT400095477"/>
    </source>
</evidence>
<dbReference type="AlphaFoldDB" id="M1DWE1"/>
<proteinExistence type="predicted"/>
<evidence type="ECO:0000313" key="2">
    <source>
        <dbReference type="Proteomes" id="UP000011115"/>
    </source>
</evidence>
<dbReference type="HOGENOM" id="CLU_1761980_0_0_1"/>
<keyword evidence="2" id="KW-1185">Reference proteome</keyword>
<dbReference type="EnsemblPlants" id="PGSC0003DMT400095477">
    <property type="protein sequence ID" value="PGSC0003DMT400095477"/>
    <property type="gene ID" value="PGSC0003DMG400045048"/>
</dbReference>
<organism evidence="1 2">
    <name type="scientific">Solanum tuberosum</name>
    <name type="common">Potato</name>
    <dbReference type="NCBI Taxonomy" id="4113"/>
    <lineage>
        <taxon>Eukaryota</taxon>
        <taxon>Viridiplantae</taxon>
        <taxon>Streptophyta</taxon>
        <taxon>Embryophyta</taxon>
        <taxon>Tracheophyta</taxon>
        <taxon>Spermatophyta</taxon>
        <taxon>Magnoliopsida</taxon>
        <taxon>eudicotyledons</taxon>
        <taxon>Gunneridae</taxon>
        <taxon>Pentapetalae</taxon>
        <taxon>asterids</taxon>
        <taxon>lamiids</taxon>
        <taxon>Solanales</taxon>
        <taxon>Solanaceae</taxon>
        <taxon>Solanoideae</taxon>
        <taxon>Solaneae</taxon>
        <taxon>Solanum</taxon>
    </lineage>
</organism>
<dbReference type="Gramene" id="PGSC0003DMT400095477">
    <property type="protein sequence ID" value="PGSC0003DMT400095477"/>
    <property type="gene ID" value="PGSC0003DMG400045048"/>
</dbReference>
<accession>M1DWE1</accession>
<dbReference type="PaxDb" id="4113-PGSC0003DMT400095477"/>
<reference evidence="1" key="2">
    <citation type="submission" date="2015-06" db="UniProtKB">
        <authorList>
            <consortium name="EnsemblPlants"/>
        </authorList>
    </citation>
    <scope>IDENTIFICATION</scope>
    <source>
        <strain evidence="1">DM1-3 516 R44</strain>
    </source>
</reference>
<dbReference type="Proteomes" id="UP000011115">
    <property type="component" value="Unassembled WGS sequence"/>
</dbReference>
<reference evidence="2" key="1">
    <citation type="journal article" date="2011" name="Nature">
        <title>Genome sequence and analysis of the tuber crop potato.</title>
        <authorList>
            <consortium name="The Potato Genome Sequencing Consortium"/>
        </authorList>
    </citation>
    <scope>NUCLEOTIDE SEQUENCE [LARGE SCALE GENOMIC DNA]</scope>
    <source>
        <strain evidence="2">cv. DM1-3 516 R44</strain>
    </source>
</reference>
<protein>
    <submittedName>
        <fullName evidence="1">Uncharacterized protein</fullName>
    </submittedName>
</protein>